<dbReference type="OrthoDB" id="10646044at2759"/>
<evidence type="ECO:0000256" key="1">
    <source>
        <dbReference type="SAM" id="MobiDB-lite"/>
    </source>
</evidence>
<evidence type="ECO:0000313" key="2">
    <source>
        <dbReference type="EMBL" id="CAG2188651.1"/>
    </source>
</evidence>
<organism evidence="2 3">
    <name type="scientific">Mytilus edulis</name>
    <name type="common">Blue mussel</name>
    <dbReference type="NCBI Taxonomy" id="6550"/>
    <lineage>
        <taxon>Eukaryota</taxon>
        <taxon>Metazoa</taxon>
        <taxon>Spiralia</taxon>
        <taxon>Lophotrochozoa</taxon>
        <taxon>Mollusca</taxon>
        <taxon>Bivalvia</taxon>
        <taxon>Autobranchia</taxon>
        <taxon>Pteriomorphia</taxon>
        <taxon>Mytilida</taxon>
        <taxon>Mytiloidea</taxon>
        <taxon>Mytilidae</taxon>
        <taxon>Mytilinae</taxon>
        <taxon>Mytilus</taxon>
    </lineage>
</organism>
<feature type="compositionally biased region" description="Basic and acidic residues" evidence="1">
    <location>
        <begin position="169"/>
        <end position="195"/>
    </location>
</feature>
<feature type="compositionally biased region" description="Basic and acidic residues" evidence="1">
    <location>
        <begin position="57"/>
        <end position="81"/>
    </location>
</feature>
<feature type="region of interest" description="Disordered" evidence="1">
    <location>
        <begin position="219"/>
        <end position="263"/>
    </location>
</feature>
<proteinExistence type="predicted"/>
<protein>
    <submittedName>
        <fullName evidence="2">Uncharacterized protein</fullName>
    </submittedName>
</protein>
<dbReference type="AlphaFoldDB" id="A0A8S3PXZ1"/>
<feature type="compositionally biased region" description="Basic and acidic residues" evidence="1">
    <location>
        <begin position="16"/>
        <end position="28"/>
    </location>
</feature>
<keyword evidence="3" id="KW-1185">Reference proteome</keyword>
<name>A0A8S3PXZ1_MYTED</name>
<gene>
    <name evidence="2" type="ORF">MEDL_4066</name>
</gene>
<feature type="region of interest" description="Disordered" evidence="1">
    <location>
        <begin position="1"/>
        <end position="195"/>
    </location>
</feature>
<dbReference type="Proteomes" id="UP000683360">
    <property type="component" value="Unassembled WGS sequence"/>
</dbReference>
<accession>A0A8S3PXZ1</accession>
<dbReference type="EMBL" id="CAJPWZ010000272">
    <property type="protein sequence ID" value="CAG2188651.1"/>
    <property type="molecule type" value="Genomic_DNA"/>
</dbReference>
<evidence type="ECO:0000313" key="3">
    <source>
        <dbReference type="Proteomes" id="UP000683360"/>
    </source>
</evidence>
<feature type="compositionally biased region" description="Basic and acidic residues" evidence="1">
    <location>
        <begin position="132"/>
        <end position="151"/>
    </location>
</feature>
<feature type="compositionally biased region" description="Polar residues" evidence="1">
    <location>
        <begin position="152"/>
        <end position="164"/>
    </location>
</feature>
<feature type="compositionally biased region" description="Polar residues" evidence="1">
    <location>
        <begin position="225"/>
        <end position="244"/>
    </location>
</feature>
<sequence length="404" mass="45714">MCCDHSPAEANVYSAKETKGDKSWKEVPIELTSQSSPRDVLYSVQEKLSRSGIVESDTDKESYEHRPTSSSSRRSESDYDRPVSSSSQRRKENVYSSSSRRNEGKENLYVMNENNEKRSTSGSTSGSSRRSRHEDPSRVDRHERKSSRHEPSSTARKSSKNVHFTPTKDLSKNLSRHENGHSSRTNDLRHFDSIHSGDTASREYLSSLEAQNDAEEKFSALDPRPNQTSKKSSPEVQPVFTSNRTPRDYLSPRDTTPSISHQQSSLFKARSQPELGFGFEQPFSLRESGLAKNSSISQEDLRSYPINNTAFRNQKALSVDIGLHHLGLERSPRKFNPSPEKLAHDAGESPMGTPRLRRKIAPLSLEREENMSSQERVNRDFNRYHGGTKTKPVRNLVEQFSGVV</sequence>
<feature type="region of interest" description="Disordered" evidence="1">
    <location>
        <begin position="330"/>
        <end position="354"/>
    </location>
</feature>
<comment type="caution">
    <text evidence="2">The sequence shown here is derived from an EMBL/GenBank/DDBJ whole genome shotgun (WGS) entry which is preliminary data.</text>
</comment>
<feature type="compositionally biased region" description="Polar residues" evidence="1">
    <location>
        <begin position="253"/>
        <end position="263"/>
    </location>
</feature>
<reference evidence="2" key="1">
    <citation type="submission" date="2021-03" db="EMBL/GenBank/DDBJ databases">
        <authorList>
            <person name="Bekaert M."/>
        </authorList>
    </citation>
    <scope>NUCLEOTIDE SEQUENCE</scope>
</reference>